<dbReference type="GO" id="GO:0009103">
    <property type="term" value="P:lipopolysaccharide biosynthetic process"/>
    <property type="evidence" value="ECO:0007669"/>
    <property type="project" value="UniProtKB-UniRule"/>
</dbReference>
<comment type="subcellular location">
    <subcellularLocation>
        <location evidence="5">Cytoplasm</location>
    </subcellularLocation>
    <subcellularLocation>
        <location evidence="1">Membrane</location>
    </subcellularLocation>
</comment>
<dbReference type="InterPro" id="IPR003329">
    <property type="entry name" value="Cytidylyl_trans"/>
</dbReference>
<proteinExistence type="inferred from homology"/>
<evidence type="ECO:0000313" key="6">
    <source>
        <dbReference type="EMBL" id="TGN06449.1"/>
    </source>
</evidence>
<organism evidence="6 7">
    <name type="scientific">Leptospira ilyithenensis</name>
    <dbReference type="NCBI Taxonomy" id="2484901"/>
    <lineage>
        <taxon>Bacteria</taxon>
        <taxon>Pseudomonadati</taxon>
        <taxon>Spirochaetota</taxon>
        <taxon>Spirochaetia</taxon>
        <taxon>Leptospirales</taxon>
        <taxon>Leptospiraceae</taxon>
        <taxon>Leptospira</taxon>
    </lineage>
</organism>
<name>A0A4R9LL05_9LEPT</name>
<evidence type="ECO:0000256" key="2">
    <source>
        <dbReference type="ARBA" id="ARBA00022679"/>
    </source>
</evidence>
<dbReference type="EC" id="2.7.7.38" evidence="5"/>
<dbReference type="HAMAP" id="MF_00057">
    <property type="entry name" value="KdsB"/>
    <property type="match status" value="1"/>
</dbReference>
<dbReference type="AlphaFoldDB" id="A0A4R9LL05"/>
<dbReference type="Proteomes" id="UP000298264">
    <property type="component" value="Unassembled WGS sequence"/>
</dbReference>
<evidence type="ECO:0000313" key="7">
    <source>
        <dbReference type="Proteomes" id="UP000298264"/>
    </source>
</evidence>
<comment type="similarity">
    <text evidence="5">Belongs to the KdsB family.</text>
</comment>
<dbReference type="EMBL" id="RQHV01000066">
    <property type="protein sequence ID" value="TGN06449.1"/>
    <property type="molecule type" value="Genomic_DNA"/>
</dbReference>
<evidence type="ECO:0000256" key="3">
    <source>
        <dbReference type="ARBA" id="ARBA00022695"/>
    </source>
</evidence>
<evidence type="ECO:0000256" key="1">
    <source>
        <dbReference type="ARBA" id="ARBA00004370"/>
    </source>
</evidence>
<evidence type="ECO:0000256" key="5">
    <source>
        <dbReference type="HAMAP-Rule" id="MF_00057"/>
    </source>
</evidence>
<keyword evidence="3 5" id="KW-0548">Nucleotidyltransferase</keyword>
<dbReference type="InterPro" id="IPR029044">
    <property type="entry name" value="Nucleotide-diphossugar_trans"/>
</dbReference>
<dbReference type="NCBIfam" id="NF003952">
    <property type="entry name" value="PRK05450.1-5"/>
    <property type="match status" value="1"/>
</dbReference>
<dbReference type="NCBIfam" id="TIGR00466">
    <property type="entry name" value="kdsB"/>
    <property type="match status" value="1"/>
</dbReference>
<gene>
    <name evidence="5 6" type="primary">kdsB</name>
    <name evidence="6" type="ORF">EHS11_19025</name>
</gene>
<dbReference type="Pfam" id="PF02348">
    <property type="entry name" value="CTP_transf_3"/>
    <property type="match status" value="1"/>
</dbReference>
<dbReference type="RefSeq" id="WP_135765971.1">
    <property type="nucleotide sequence ID" value="NZ_RQHV01000066.1"/>
</dbReference>
<comment type="catalytic activity">
    <reaction evidence="5">
        <text>3-deoxy-alpha-D-manno-oct-2-ulosonate + CTP = CMP-3-deoxy-beta-D-manno-octulosonate + diphosphate</text>
        <dbReference type="Rhea" id="RHEA:23448"/>
        <dbReference type="ChEBI" id="CHEBI:33019"/>
        <dbReference type="ChEBI" id="CHEBI:37563"/>
        <dbReference type="ChEBI" id="CHEBI:85986"/>
        <dbReference type="ChEBI" id="CHEBI:85987"/>
        <dbReference type="EC" id="2.7.7.38"/>
    </reaction>
</comment>
<dbReference type="PANTHER" id="PTHR42866:SF2">
    <property type="entry name" value="3-DEOXY-MANNO-OCTULOSONATE CYTIDYLYLTRANSFERASE, MITOCHONDRIAL"/>
    <property type="match status" value="1"/>
</dbReference>
<comment type="function">
    <text evidence="5">Activates KDO (a required 8-carbon sugar) for incorporation into bacterial lipopolysaccharide in Gram-negative bacteria.</text>
</comment>
<dbReference type="GO" id="GO:0033468">
    <property type="term" value="P:CMP-keto-3-deoxy-D-manno-octulosonic acid biosynthetic process"/>
    <property type="evidence" value="ECO:0007669"/>
    <property type="project" value="UniProtKB-UniRule"/>
</dbReference>
<protein>
    <recommendedName>
        <fullName evidence="5">3-deoxy-manno-octulosonate cytidylyltransferase</fullName>
        <ecNumber evidence="5">2.7.7.38</ecNumber>
    </recommendedName>
    <alternativeName>
        <fullName evidence="5">CMP-2-keto-3-deoxyoctulosonic acid synthase</fullName>
        <shortName evidence="5">CKS</shortName>
        <shortName evidence="5">CMP-KDO synthase</shortName>
    </alternativeName>
</protein>
<keyword evidence="4 5" id="KW-0448">Lipopolysaccharide biosynthesis</keyword>
<keyword evidence="2 5" id="KW-0808">Transferase</keyword>
<keyword evidence="5" id="KW-0963">Cytoplasm</keyword>
<dbReference type="FunFam" id="3.90.550.10:FF:000011">
    <property type="entry name" value="3-deoxy-manno-octulosonate cytidylyltransferase"/>
    <property type="match status" value="1"/>
</dbReference>
<dbReference type="SUPFAM" id="SSF53448">
    <property type="entry name" value="Nucleotide-diphospho-sugar transferases"/>
    <property type="match status" value="1"/>
</dbReference>
<dbReference type="GO" id="GO:0016020">
    <property type="term" value="C:membrane"/>
    <property type="evidence" value="ECO:0007669"/>
    <property type="project" value="UniProtKB-SubCell"/>
</dbReference>
<comment type="pathway">
    <text evidence="5">Nucleotide-sugar biosynthesis; CMP-3-deoxy-D-manno-octulosonate biosynthesis; CMP-3-deoxy-D-manno-octulosonate from 3-deoxy-D-manno-octulosonate and CTP: step 1/1.</text>
</comment>
<dbReference type="GO" id="GO:0005829">
    <property type="term" value="C:cytosol"/>
    <property type="evidence" value="ECO:0007669"/>
    <property type="project" value="TreeGrafter"/>
</dbReference>
<keyword evidence="7" id="KW-1185">Reference proteome</keyword>
<dbReference type="PANTHER" id="PTHR42866">
    <property type="entry name" value="3-DEOXY-MANNO-OCTULOSONATE CYTIDYLYLTRANSFERASE"/>
    <property type="match status" value="1"/>
</dbReference>
<comment type="caution">
    <text evidence="6">The sequence shown here is derived from an EMBL/GenBank/DDBJ whole genome shotgun (WGS) entry which is preliminary data.</text>
</comment>
<dbReference type="InterPro" id="IPR004528">
    <property type="entry name" value="KdsB"/>
</dbReference>
<dbReference type="NCBIfam" id="NF009905">
    <property type="entry name" value="PRK13368.1"/>
    <property type="match status" value="1"/>
</dbReference>
<dbReference type="UniPathway" id="UPA00358">
    <property type="reaction ID" value="UER00476"/>
</dbReference>
<dbReference type="OrthoDB" id="9815559at2"/>
<dbReference type="NCBIfam" id="NF003950">
    <property type="entry name" value="PRK05450.1-3"/>
    <property type="match status" value="1"/>
</dbReference>
<reference evidence="6" key="1">
    <citation type="journal article" date="2019" name="PLoS Negl. Trop. Dis.">
        <title>Revisiting the worldwide diversity of Leptospira species in the environment.</title>
        <authorList>
            <person name="Vincent A.T."/>
            <person name="Schiettekatte O."/>
            <person name="Bourhy P."/>
            <person name="Veyrier F.J."/>
            <person name="Picardeau M."/>
        </authorList>
    </citation>
    <scope>NUCLEOTIDE SEQUENCE [LARGE SCALE GENOMIC DNA]</scope>
    <source>
        <strain evidence="6">201400974</strain>
    </source>
</reference>
<evidence type="ECO:0000256" key="4">
    <source>
        <dbReference type="ARBA" id="ARBA00022985"/>
    </source>
</evidence>
<dbReference type="GO" id="GO:0008690">
    <property type="term" value="F:3-deoxy-manno-octulosonate cytidylyltransferase activity"/>
    <property type="evidence" value="ECO:0007669"/>
    <property type="project" value="UniProtKB-UniRule"/>
</dbReference>
<dbReference type="CDD" id="cd02517">
    <property type="entry name" value="CMP-KDO-Synthetase"/>
    <property type="match status" value="1"/>
</dbReference>
<accession>A0A4R9LL05</accession>
<sequence>MSKKVLGVIPARFASTRFPGKPLALIGSKPMIEWTYLHSKKAKSLNELVVATDNEKIRDVVLTFGGKVAMTREDHETGTDRIIEVATQFPEYDVIVNIQGDEPGIEPELIDGVVDLKLKHSDWEMTTAAVRFGEAEDPTDPNRVKVVFDQLSRANYFSRSPIPASFKKKADCFRHLGIYGYERNFLLNYNTLPASDWEAVESLEQLRALQNGNTIGIFLANKANLGVDSPRDLELVIEEFRKKGWI</sequence>
<dbReference type="Gene3D" id="3.90.550.10">
    <property type="entry name" value="Spore Coat Polysaccharide Biosynthesis Protein SpsA, Chain A"/>
    <property type="match status" value="1"/>
</dbReference>